<dbReference type="InterPro" id="IPR055178">
    <property type="entry name" value="RsdA/BaiN/AoA(So)-like_dom"/>
</dbReference>
<dbReference type="EMBL" id="LAZR01068907">
    <property type="protein sequence ID" value="KKK48757.1"/>
    <property type="molecule type" value="Genomic_DNA"/>
</dbReference>
<proteinExistence type="predicted"/>
<accession>A0A0F8VWQ0</accession>
<dbReference type="InterPro" id="IPR004792">
    <property type="entry name" value="BaiN-like"/>
</dbReference>
<feature type="domain" description="RsdA/BaiN/AoA(So)-like insert" evidence="1">
    <location>
        <begin position="6"/>
        <end position="110"/>
    </location>
</feature>
<organism evidence="2">
    <name type="scientific">marine sediment metagenome</name>
    <dbReference type="NCBI Taxonomy" id="412755"/>
    <lineage>
        <taxon>unclassified sequences</taxon>
        <taxon>metagenomes</taxon>
        <taxon>ecological metagenomes</taxon>
    </lineage>
</organism>
<dbReference type="SUPFAM" id="SSF160996">
    <property type="entry name" value="HI0933 insert domain-like"/>
    <property type="match status" value="1"/>
</dbReference>
<name>A0A0F8VWQ0_9ZZZZ</name>
<protein>
    <recommendedName>
        <fullName evidence="1">RsdA/BaiN/AoA(So)-like insert domain-containing protein</fullName>
    </recommendedName>
</protein>
<gene>
    <name evidence="2" type="ORF">LCGC14_3141920</name>
</gene>
<evidence type="ECO:0000313" key="2">
    <source>
        <dbReference type="EMBL" id="KKK48757.1"/>
    </source>
</evidence>
<feature type="non-terminal residue" evidence="2">
    <location>
        <position position="1"/>
    </location>
</feature>
<dbReference type="Pfam" id="PF22780">
    <property type="entry name" value="HI0933_like_1st"/>
    <property type="match status" value="1"/>
</dbReference>
<dbReference type="PANTHER" id="PTHR42887">
    <property type="entry name" value="OS12G0638800 PROTEIN"/>
    <property type="match status" value="1"/>
</dbReference>
<dbReference type="Gene3D" id="2.40.30.10">
    <property type="entry name" value="Translation factors"/>
    <property type="match status" value="1"/>
</dbReference>
<comment type="caution">
    <text evidence="2">The sequence shown here is derived from an EMBL/GenBank/DDBJ whole genome shotgun (WGS) entry which is preliminary data.</text>
</comment>
<dbReference type="PANTHER" id="PTHR42887:SF2">
    <property type="entry name" value="OS12G0638800 PROTEIN"/>
    <property type="match status" value="1"/>
</dbReference>
<sequence length="113" mass="12161">TDPSFPSLAGISVADASITLRREGRRLAGKRGALLFTHHGISGPAALDLSLELARASSSAEEVPGTQLVVDLSPDMSRDHIIKEFLATSRARPKRRLENTRLFATLSARLVAE</sequence>
<evidence type="ECO:0000259" key="1">
    <source>
        <dbReference type="Pfam" id="PF22780"/>
    </source>
</evidence>
<dbReference type="AlphaFoldDB" id="A0A0F8VWQ0"/>
<reference evidence="2" key="1">
    <citation type="journal article" date="2015" name="Nature">
        <title>Complex archaea that bridge the gap between prokaryotes and eukaryotes.</title>
        <authorList>
            <person name="Spang A."/>
            <person name="Saw J.H."/>
            <person name="Jorgensen S.L."/>
            <person name="Zaremba-Niedzwiedzka K."/>
            <person name="Martijn J."/>
            <person name="Lind A.E."/>
            <person name="van Eijk R."/>
            <person name="Schleper C."/>
            <person name="Guy L."/>
            <person name="Ettema T.J."/>
        </authorList>
    </citation>
    <scope>NUCLEOTIDE SEQUENCE</scope>
</reference>